<dbReference type="EMBL" id="CAADGD010000117">
    <property type="protein sequence ID" value="VFK72473.1"/>
    <property type="molecule type" value="Genomic_DNA"/>
</dbReference>
<reference evidence="1" key="1">
    <citation type="submission" date="2019-02" db="EMBL/GenBank/DDBJ databases">
        <authorList>
            <person name="Gruber-Vodicka R. H."/>
            <person name="Seah K. B. B."/>
        </authorList>
    </citation>
    <scope>NUCLEOTIDE SEQUENCE</scope>
    <source>
        <strain evidence="2">BECK_BY19</strain>
        <strain evidence="1">BECK_BY8</strain>
    </source>
</reference>
<evidence type="ECO:0000313" key="2">
    <source>
        <dbReference type="EMBL" id="VFK72473.1"/>
    </source>
</evidence>
<sequence>MKNDELQVRLTGKGIKPGLIRSKELAEILESVDALVTAEVLKRRGEDISNRDYLIVGLYAIDDHSIGLKFKTTLASIVIPIFLSTALAIGNGKFESLDTRTIKSLQTISRFTRKHNCNAEFVLPGKESLAKITPETEIPEPFLIEGVSEILGKVVRVGGKTPRAMIELTDGTTIYCDIPEKMAKELGRRLYSLVKLTGTARWNFYTYDLEEFRIADFTEFPNIPPNEMFESLAKNIGECFSGITDVRSFVTDLRREGDAV</sequence>
<proteinExistence type="predicted"/>
<organism evidence="1">
    <name type="scientific">Candidatus Kentrum sp. UNK</name>
    <dbReference type="NCBI Taxonomy" id="2126344"/>
    <lineage>
        <taxon>Bacteria</taxon>
        <taxon>Pseudomonadati</taxon>
        <taxon>Pseudomonadota</taxon>
        <taxon>Gammaproteobacteria</taxon>
        <taxon>Candidatus Kentrum</taxon>
    </lineage>
</organism>
<accession>A0A451ALS9</accession>
<gene>
    <name evidence="1" type="ORF">BECKUNK1418G_GA0071005_11206</name>
    <name evidence="2" type="ORF">BECKUNK1418H_GA0071006_11176</name>
</gene>
<name>A0A451ALS9_9GAMM</name>
<protein>
    <submittedName>
        <fullName evidence="1">Uncharacterized protein</fullName>
    </submittedName>
</protein>
<dbReference type="EMBL" id="CAADFZ010000120">
    <property type="protein sequence ID" value="VFK66975.1"/>
    <property type="molecule type" value="Genomic_DNA"/>
</dbReference>
<dbReference type="AlphaFoldDB" id="A0A451ALS9"/>
<evidence type="ECO:0000313" key="1">
    <source>
        <dbReference type="EMBL" id="VFK66975.1"/>
    </source>
</evidence>